<protein>
    <recommendedName>
        <fullName evidence="3">Immunity protein 22</fullName>
    </recommendedName>
</protein>
<evidence type="ECO:0000313" key="2">
    <source>
        <dbReference type="Proteomes" id="UP000245429"/>
    </source>
</evidence>
<dbReference type="Pfam" id="PF14112">
    <property type="entry name" value="DUF4284"/>
    <property type="match status" value="1"/>
</dbReference>
<reference evidence="1 2" key="1">
    <citation type="submission" date="2018-05" db="EMBL/GenBank/DDBJ databases">
        <title>Flavobacterium sp. MEBiC07310.</title>
        <authorList>
            <person name="Baek K."/>
        </authorList>
    </citation>
    <scope>NUCLEOTIDE SEQUENCE [LARGE SCALE GENOMIC DNA]</scope>
    <source>
        <strain evidence="1 2">MEBiC07310</strain>
    </source>
</reference>
<proteinExistence type="predicted"/>
<sequence>MTTKKIICVWIGTYNSEKEFYQEYLKFDYENEDEPTSQFGKDVELEYYDEDYIESWWFKKLEINNIIQNQDVLPDSQYFFEELISELKKRDLNALNFITFLFGEIGTYETNEMLFEYSGMRSTEKPVEFIFKKEYELL</sequence>
<name>A0A2U8QRN6_9FLAO</name>
<organism evidence="1 2">
    <name type="scientific">Flavobacterium sediminis</name>
    <dbReference type="NCBI Taxonomy" id="2201181"/>
    <lineage>
        <taxon>Bacteria</taxon>
        <taxon>Pseudomonadati</taxon>
        <taxon>Bacteroidota</taxon>
        <taxon>Flavobacteriia</taxon>
        <taxon>Flavobacteriales</taxon>
        <taxon>Flavobacteriaceae</taxon>
        <taxon>Flavobacterium</taxon>
    </lineage>
</organism>
<dbReference type="OrthoDB" id="1453564at2"/>
<dbReference type="AlphaFoldDB" id="A0A2U8QRN6"/>
<dbReference type="RefSeq" id="WP_109568232.1">
    <property type="nucleotide sequence ID" value="NZ_CP029463.1"/>
</dbReference>
<evidence type="ECO:0008006" key="3">
    <source>
        <dbReference type="Google" id="ProtNLM"/>
    </source>
</evidence>
<dbReference type="KEGG" id="fse:DI487_02345"/>
<evidence type="ECO:0000313" key="1">
    <source>
        <dbReference type="EMBL" id="AWM12823.1"/>
    </source>
</evidence>
<keyword evidence="2" id="KW-1185">Reference proteome</keyword>
<dbReference type="InterPro" id="IPR025560">
    <property type="entry name" value="Imm22"/>
</dbReference>
<accession>A0A2U8QRN6</accession>
<dbReference type="Proteomes" id="UP000245429">
    <property type="component" value="Chromosome"/>
</dbReference>
<dbReference type="EMBL" id="CP029463">
    <property type="protein sequence ID" value="AWM12823.1"/>
    <property type="molecule type" value="Genomic_DNA"/>
</dbReference>
<gene>
    <name evidence="1" type="ORF">DI487_02345</name>
</gene>